<organism evidence="1 2">
    <name type="scientific">Funneliformis geosporum</name>
    <dbReference type="NCBI Taxonomy" id="1117311"/>
    <lineage>
        <taxon>Eukaryota</taxon>
        <taxon>Fungi</taxon>
        <taxon>Fungi incertae sedis</taxon>
        <taxon>Mucoromycota</taxon>
        <taxon>Glomeromycotina</taxon>
        <taxon>Glomeromycetes</taxon>
        <taxon>Glomerales</taxon>
        <taxon>Glomeraceae</taxon>
        <taxon>Funneliformis</taxon>
    </lineage>
</organism>
<dbReference type="EMBL" id="CAMKVN010005212">
    <property type="protein sequence ID" value="CAI2188456.1"/>
    <property type="molecule type" value="Genomic_DNA"/>
</dbReference>
<protein>
    <submittedName>
        <fullName evidence="1">18525_t:CDS:1</fullName>
    </submittedName>
</protein>
<comment type="caution">
    <text evidence="1">The sequence shown here is derived from an EMBL/GenBank/DDBJ whole genome shotgun (WGS) entry which is preliminary data.</text>
</comment>
<name>A0A9W4T0Y4_9GLOM</name>
<reference evidence="1" key="1">
    <citation type="submission" date="2022-08" db="EMBL/GenBank/DDBJ databases">
        <authorList>
            <person name="Kallberg Y."/>
            <person name="Tangrot J."/>
            <person name="Rosling A."/>
        </authorList>
    </citation>
    <scope>NUCLEOTIDE SEQUENCE</scope>
    <source>
        <strain evidence="1">Wild A</strain>
    </source>
</reference>
<feature type="non-terminal residue" evidence="1">
    <location>
        <position position="47"/>
    </location>
</feature>
<dbReference type="AlphaFoldDB" id="A0A9W4T0Y4"/>
<gene>
    <name evidence="1" type="ORF">FWILDA_LOCUS13589</name>
</gene>
<evidence type="ECO:0000313" key="2">
    <source>
        <dbReference type="Proteomes" id="UP001153678"/>
    </source>
</evidence>
<accession>A0A9W4T0Y4</accession>
<sequence length="47" mass="5583">MTYNSELTFRLVDLPNVRGKLNTVEIKNNKVMKVKDRNFKGEEFDHN</sequence>
<dbReference type="Proteomes" id="UP001153678">
    <property type="component" value="Unassembled WGS sequence"/>
</dbReference>
<evidence type="ECO:0000313" key="1">
    <source>
        <dbReference type="EMBL" id="CAI2188456.1"/>
    </source>
</evidence>
<keyword evidence="2" id="KW-1185">Reference proteome</keyword>
<proteinExistence type="predicted"/>